<proteinExistence type="predicted"/>
<gene>
    <name evidence="1" type="ORF">AVEN_149335_1</name>
</gene>
<evidence type="ECO:0000313" key="1">
    <source>
        <dbReference type="EMBL" id="GBN21452.1"/>
    </source>
</evidence>
<name>A0A4Y2M3X7_ARAVE</name>
<dbReference type="AlphaFoldDB" id="A0A4Y2M3X7"/>
<accession>A0A4Y2M3X7</accession>
<organism evidence="1 2">
    <name type="scientific">Araneus ventricosus</name>
    <name type="common">Orbweaver spider</name>
    <name type="synonym">Epeira ventricosa</name>
    <dbReference type="NCBI Taxonomy" id="182803"/>
    <lineage>
        <taxon>Eukaryota</taxon>
        <taxon>Metazoa</taxon>
        <taxon>Ecdysozoa</taxon>
        <taxon>Arthropoda</taxon>
        <taxon>Chelicerata</taxon>
        <taxon>Arachnida</taxon>
        <taxon>Araneae</taxon>
        <taxon>Araneomorphae</taxon>
        <taxon>Entelegynae</taxon>
        <taxon>Araneoidea</taxon>
        <taxon>Araneidae</taxon>
        <taxon>Araneus</taxon>
    </lineage>
</organism>
<dbReference type="Proteomes" id="UP000499080">
    <property type="component" value="Unassembled WGS sequence"/>
</dbReference>
<sequence length="105" mass="12230">MSLSWRGRYTWQEVKMRKKNVKLGNSTHKNFIKKSVHFHVGSLSNPEDIQKVVQFQQNTRTSVPQYLVGTYQWVVNTAFGVLRNFATYPGKSLPSQKSQQRKMVL</sequence>
<protein>
    <submittedName>
        <fullName evidence="1">Uncharacterized protein</fullName>
    </submittedName>
</protein>
<comment type="caution">
    <text evidence="1">The sequence shown here is derived from an EMBL/GenBank/DDBJ whole genome shotgun (WGS) entry which is preliminary data.</text>
</comment>
<reference evidence="1 2" key="1">
    <citation type="journal article" date="2019" name="Sci. Rep.">
        <title>Orb-weaving spider Araneus ventricosus genome elucidates the spidroin gene catalogue.</title>
        <authorList>
            <person name="Kono N."/>
            <person name="Nakamura H."/>
            <person name="Ohtoshi R."/>
            <person name="Moran D.A.P."/>
            <person name="Shinohara A."/>
            <person name="Yoshida Y."/>
            <person name="Fujiwara M."/>
            <person name="Mori M."/>
            <person name="Tomita M."/>
            <person name="Arakawa K."/>
        </authorList>
    </citation>
    <scope>NUCLEOTIDE SEQUENCE [LARGE SCALE GENOMIC DNA]</scope>
</reference>
<keyword evidence="2" id="KW-1185">Reference proteome</keyword>
<evidence type="ECO:0000313" key="2">
    <source>
        <dbReference type="Proteomes" id="UP000499080"/>
    </source>
</evidence>
<dbReference type="EMBL" id="BGPR01006734">
    <property type="protein sequence ID" value="GBN21452.1"/>
    <property type="molecule type" value="Genomic_DNA"/>
</dbReference>